<feature type="compositionally biased region" description="Basic and acidic residues" evidence="1">
    <location>
        <begin position="126"/>
        <end position="143"/>
    </location>
</feature>
<evidence type="ECO:0000256" key="1">
    <source>
        <dbReference type="SAM" id="MobiDB-lite"/>
    </source>
</evidence>
<reference evidence="2" key="1">
    <citation type="submission" date="2021-01" db="EMBL/GenBank/DDBJ databases">
        <authorList>
            <person name="Corre E."/>
            <person name="Pelletier E."/>
            <person name="Niang G."/>
            <person name="Scheremetjew M."/>
            <person name="Finn R."/>
            <person name="Kale V."/>
            <person name="Holt S."/>
            <person name="Cochrane G."/>
            <person name="Meng A."/>
            <person name="Brown T."/>
            <person name="Cohen L."/>
        </authorList>
    </citation>
    <scope>NUCLEOTIDE SEQUENCE</scope>
    <source>
        <strain evidence="2">OF101</strain>
    </source>
</reference>
<organism evidence="2">
    <name type="scientific">Alexandrium catenella</name>
    <name type="common">Red tide dinoflagellate</name>
    <name type="synonym">Gonyaulax catenella</name>
    <dbReference type="NCBI Taxonomy" id="2925"/>
    <lineage>
        <taxon>Eukaryota</taxon>
        <taxon>Sar</taxon>
        <taxon>Alveolata</taxon>
        <taxon>Dinophyceae</taxon>
        <taxon>Gonyaulacales</taxon>
        <taxon>Pyrocystaceae</taxon>
        <taxon>Alexandrium</taxon>
    </lineage>
</organism>
<protein>
    <submittedName>
        <fullName evidence="2">Uncharacterized protein</fullName>
    </submittedName>
</protein>
<gene>
    <name evidence="2" type="ORF">ACAT0790_LOCUS68089</name>
    <name evidence="3" type="ORF">ACAT0790_LOCUS68090</name>
</gene>
<sequence>MVFYREQSQPVVRNHFTGVSMHSKSLGRSQAPEQQRGDAANLKSARLLASSVMAIDVDGVLGIASSFHFISRFATAYADFFMRAMREKLVDGGVISDMSAFSTEALEEIADRAFLQPRSPSMQSDNDPKFRRLPDDGPCEKSRSSGRVAL</sequence>
<dbReference type="AlphaFoldDB" id="A0A6T9W296"/>
<feature type="region of interest" description="Disordered" evidence="1">
    <location>
        <begin position="116"/>
        <end position="150"/>
    </location>
</feature>
<evidence type="ECO:0000313" key="3">
    <source>
        <dbReference type="EMBL" id="CAD9191315.1"/>
    </source>
</evidence>
<dbReference type="EMBL" id="HBGE01114147">
    <property type="protein sequence ID" value="CAD9191314.1"/>
    <property type="molecule type" value="Transcribed_RNA"/>
</dbReference>
<accession>A0A6T9W296</accession>
<proteinExistence type="predicted"/>
<dbReference type="EMBL" id="HBGE01114148">
    <property type="protein sequence ID" value="CAD9191315.1"/>
    <property type="molecule type" value="Transcribed_RNA"/>
</dbReference>
<name>A0A6T9W296_ALECA</name>
<evidence type="ECO:0000313" key="2">
    <source>
        <dbReference type="EMBL" id="CAD9191314.1"/>
    </source>
</evidence>